<sequence>MNTVFIILNLIVFVGLIIGLVLLEHRKMKFSYRVMIGLIIGLLFGALLQLLYGMDNEILSKTVSWISLVGSGFVRLLQMIVMPLIFISILAAFSKMDVTEKFFKSGVKIISILLGTTAISAIVGIATALLFKLDASSINLGDDENQRAVSIEESANEMGDLSLPEQLVSLLPSNAFEDFAGMRPTSTIAVVLFAVFMGISLIKLLQKNSEHGEMVRSIILAVNDWIMELVKFILRLTPYGILAIMANTVATSNFAALKDLGLFVIASYVALIGMYLIHLLLIALIGLSPVRYFKKTAETLIFAFTSRSSAGSLPLNIQTQQNRLGIPSSVANFAGSFGLSIGQNGCAGVYPSMLAIMVAPVAGVEVNLQFILTLIVVTVISSLGIAGVGGGATFAAIVVLSTMNLPVALAAVLISVEPLIDMGRTALNVSGSMLSGTITSKTDGTLNKEIYNSNQMDELTTPSI</sequence>
<evidence type="ECO:0000256" key="8">
    <source>
        <dbReference type="ARBA" id="ARBA00023136"/>
    </source>
</evidence>
<dbReference type="InterPro" id="IPR001991">
    <property type="entry name" value="Na-dicarboxylate_symporter"/>
</dbReference>
<dbReference type="Gene3D" id="1.10.3860.10">
    <property type="entry name" value="Sodium:dicarboxylate symporter"/>
    <property type="match status" value="1"/>
</dbReference>
<evidence type="ECO:0000256" key="1">
    <source>
        <dbReference type="ARBA" id="ARBA00004141"/>
    </source>
</evidence>
<protein>
    <recommendedName>
        <fullName evidence="3">L-cystine uptake protein TcyP</fullName>
    </recommendedName>
    <alternativeName>
        <fullName evidence="9">Transporter of cystine TcyP</fullName>
    </alternativeName>
</protein>
<dbReference type="RefSeq" id="WP_077140708.1">
    <property type="nucleotide sequence ID" value="NZ_CBCSGK010000002.1"/>
</dbReference>
<accession>A0A1Q1G2P3</accession>
<dbReference type="GO" id="GO:0015293">
    <property type="term" value="F:symporter activity"/>
    <property type="evidence" value="ECO:0007669"/>
    <property type="project" value="InterPro"/>
</dbReference>
<evidence type="ECO:0000256" key="3">
    <source>
        <dbReference type="ARBA" id="ARBA00022031"/>
    </source>
</evidence>
<dbReference type="STRING" id="1849491.BVH56_06740"/>
<dbReference type="PANTHER" id="PTHR42865">
    <property type="entry name" value="PROTON/GLUTAMATE-ASPARTATE SYMPORTER"/>
    <property type="match status" value="1"/>
</dbReference>
<evidence type="ECO:0000313" key="11">
    <source>
        <dbReference type="Proteomes" id="UP000277108"/>
    </source>
</evidence>
<accession>A0A3N5BIY5</accession>
<comment type="similarity">
    <text evidence="2">Belongs to the dicarboxylate/amino acid:cation symporter (DAACS) (TC 2.A.23) family.</text>
</comment>
<keyword evidence="4" id="KW-0813">Transport</keyword>
<dbReference type="InterPro" id="IPR036458">
    <property type="entry name" value="Na:dicarbo_symporter_sf"/>
</dbReference>
<dbReference type="GO" id="GO:0005886">
    <property type="term" value="C:plasma membrane"/>
    <property type="evidence" value="ECO:0007669"/>
    <property type="project" value="TreeGrafter"/>
</dbReference>
<keyword evidence="7" id="KW-1133">Transmembrane helix</keyword>
<organism evidence="10 11">
    <name type="scientific">Abyssicoccus albus</name>
    <dbReference type="NCBI Taxonomy" id="1817405"/>
    <lineage>
        <taxon>Bacteria</taxon>
        <taxon>Bacillati</taxon>
        <taxon>Bacillota</taxon>
        <taxon>Bacilli</taxon>
        <taxon>Bacillales</taxon>
        <taxon>Abyssicoccaceae</taxon>
    </lineage>
</organism>
<evidence type="ECO:0000313" key="10">
    <source>
        <dbReference type="EMBL" id="RPF57553.1"/>
    </source>
</evidence>
<comment type="subcellular location">
    <subcellularLocation>
        <location evidence="1">Membrane</location>
        <topology evidence="1">Multi-pass membrane protein</topology>
    </subcellularLocation>
</comment>
<gene>
    <name evidence="10" type="ORF">EDD62_0174</name>
</gene>
<dbReference type="SUPFAM" id="SSF118215">
    <property type="entry name" value="Proton glutamate symport protein"/>
    <property type="match status" value="1"/>
</dbReference>
<keyword evidence="8" id="KW-0472">Membrane</keyword>
<evidence type="ECO:0000256" key="4">
    <source>
        <dbReference type="ARBA" id="ARBA00022448"/>
    </source>
</evidence>
<evidence type="ECO:0000256" key="6">
    <source>
        <dbReference type="ARBA" id="ARBA00022970"/>
    </source>
</evidence>
<keyword evidence="11" id="KW-1185">Reference proteome</keyword>
<evidence type="ECO:0000256" key="5">
    <source>
        <dbReference type="ARBA" id="ARBA00022692"/>
    </source>
</evidence>
<dbReference type="Pfam" id="PF00375">
    <property type="entry name" value="SDF"/>
    <property type="match status" value="1"/>
</dbReference>
<keyword evidence="6" id="KW-0029">Amino-acid transport</keyword>
<dbReference type="PRINTS" id="PR00173">
    <property type="entry name" value="EDTRNSPORT"/>
</dbReference>
<dbReference type="GO" id="GO:0015184">
    <property type="term" value="F:L-cystine transmembrane transporter activity"/>
    <property type="evidence" value="ECO:0007669"/>
    <property type="project" value="TreeGrafter"/>
</dbReference>
<proteinExistence type="inferred from homology"/>
<dbReference type="PANTHER" id="PTHR42865:SF5">
    <property type="entry name" value="L-CYSTINE TRANSPORTER TCYP"/>
    <property type="match status" value="1"/>
</dbReference>
<reference evidence="10 11" key="1">
    <citation type="submission" date="2018-11" db="EMBL/GenBank/DDBJ databases">
        <title>Genomic Encyclopedia of Type Strains, Phase IV (KMG-IV): sequencing the most valuable type-strain genomes for metagenomic binning, comparative biology and taxonomic classification.</title>
        <authorList>
            <person name="Goeker M."/>
        </authorList>
    </citation>
    <scope>NUCLEOTIDE SEQUENCE [LARGE SCALE GENOMIC DNA]</scope>
    <source>
        <strain evidence="10 11">DSM 29158</strain>
    </source>
</reference>
<name>A0A1Q1G2P3_9BACL</name>
<dbReference type="OrthoDB" id="7778689at2"/>
<evidence type="ECO:0000256" key="2">
    <source>
        <dbReference type="ARBA" id="ARBA00006148"/>
    </source>
</evidence>
<dbReference type="AlphaFoldDB" id="A0A1Q1G2P3"/>
<comment type="caution">
    <text evidence="10">The sequence shown here is derived from an EMBL/GenBank/DDBJ whole genome shotgun (WGS) entry which is preliminary data.</text>
</comment>
<dbReference type="EMBL" id="RKRK01000002">
    <property type="protein sequence ID" value="RPF57553.1"/>
    <property type="molecule type" value="Genomic_DNA"/>
</dbReference>
<evidence type="ECO:0000256" key="9">
    <source>
        <dbReference type="ARBA" id="ARBA00031293"/>
    </source>
</evidence>
<keyword evidence="5" id="KW-0812">Transmembrane</keyword>
<dbReference type="Proteomes" id="UP000277108">
    <property type="component" value="Unassembled WGS sequence"/>
</dbReference>
<evidence type="ECO:0000256" key="7">
    <source>
        <dbReference type="ARBA" id="ARBA00022989"/>
    </source>
</evidence>